<dbReference type="Gene3D" id="3.30.460.10">
    <property type="entry name" value="Beta Polymerase, domain 2"/>
    <property type="match status" value="1"/>
</dbReference>
<keyword evidence="2 11" id="KW-0808">Transferase</keyword>
<dbReference type="InterPro" id="IPR023068">
    <property type="entry name" value="CCA-adding_enz_firmicutes"/>
</dbReference>
<reference evidence="16" key="1">
    <citation type="journal article" date="2019" name="Int. J. Syst. Evol. Microbiol.">
        <title>The Global Catalogue of Microorganisms (GCM) 10K type strain sequencing project: providing services to taxonomists for standard genome sequencing and annotation.</title>
        <authorList>
            <consortium name="The Broad Institute Genomics Platform"/>
            <consortium name="The Broad Institute Genome Sequencing Center for Infectious Disease"/>
            <person name="Wu L."/>
            <person name="Ma J."/>
        </authorList>
    </citation>
    <scope>NUCLEOTIDE SEQUENCE [LARGE SCALE GENOMIC DNA]</scope>
    <source>
        <strain evidence="16">JCM 15395</strain>
    </source>
</reference>
<dbReference type="EC" id="2.7.7.72" evidence="11"/>
<dbReference type="Pfam" id="PF12627">
    <property type="entry name" value="PolyA_pol_RNAbd"/>
    <property type="match status" value="1"/>
</dbReference>
<evidence type="ECO:0000256" key="7">
    <source>
        <dbReference type="ARBA" id="ARBA00022800"/>
    </source>
</evidence>
<gene>
    <name evidence="11" type="primary">cca</name>
    <name evidence="15" type="ORF">GCM10009001_15440</name>
</gene>
<keyword evidence="16" id="KW-1185">Reference proteome</keyword>
<evidence type="ECO:0000256" key="6">
    <source>
        <dbReference type="ARBA" id="ARBA00022741"/>
    </source>
</evidence>
<dbReference type="CDD" id="cd05398">
    <property type="entry name" value="NT_ClassII-CCAase"/>
    <property type="match status" value="1"/>
</dbReference>
<dbReference type="RefSeq" id="WP_343811826.1">
    <property type="nucleotide sequence ID" value="NZ_BAAADS010000010.1"/>
</dbReference>
<sequence>MVKTMDLSIFDEAKEILERLESYNHKAYFVGGCVRDMILGRKIGDIDIATSAAPELVQQIFENVIPVGIQHGTVIVRHNRQSYEVTTFRTDGKYSDQRHPDSVTFIQSIDEDLRRRDFTINALAMDKDGEIIDLFRGRKDIADRVIQTVGNGYERFEEDPLRIIRALRFSSQLGFTISELTMANMKNLKHEIEGIAVERIKQEFAKFFAGEHVQSGIAYLKEMQLDHYLPVFRNHRELIHELPDGLTPVPSFGALIALFHYLAPQITIQDWSSQWKCSNKEKRVAIDLTLALRQYNKNGLDSWLVYCLPAACHSSIVVLINLLLDERVELNDFLRLNSNLPIHSRQELAINGHDIKQLFPSRNGGPWIKNILNAVEFAVVTGKVDNDKNDLKEWIKWNPTATN</sequence>
<comment type="catalytic activity">
    <reaction evidence="11">
        <text>a tRNA with a 3' CCA end + 2 CTP + ATP = a tRNA with a 3' CCACCA end + 3 diphosphate</text>
        <dbReference type="Rhea" id="RHEA:76235"/>
        <dbReference type="Rhea" id="RHEA-COMP:10468"/>
        <dbReference type="Rhea" id="RHEA-COMP:18655"/>
        <dbReference type="ChEBI" id="CHEBI:30616"/>
        <dbReference type="ChEBI" id="CHEBI:33019"/>
        <dbReference type="ChEBI" id="CHEBI:37563"/>
        <dbReference type="ChEBI" id="CHEBI:83071"/>
        <dbReference type="ChEBI" id="CHEBI:195187"/>
    </reaction>
</comment>
<feature type="binding site" evidence="11">
    <location>
        <position position="159"/>
    </location>
    <ligand>
        <name>CTP</name>
        <dbReference type="ChEBI" id="CHEBI:37563"/>
    </ligand>
</feature>
<comment type="catalytic activity">
    <reaction evidence="11">
        <text>a tRNA precursor + 2 CTP + ATP = a tRNA with a 3' CCA end + 3 diphosphate</text>
        <dbReference type="Rhea" id="RHEA:14433"/>
        <dbReference type="Rhea" id="RHEA-COMP:10465"/>
        <dbReference type="Rhea" id="RHEA-COMP:10468"/>
        <dbReference type="ChEBI" id="CHEBI:30616"/>
        <dbReference type="ChEBI" id="CHEBI:33019"/>
        <dbReference type="ChEBI" id="CHEBI:37563"/>
        <dbReference type="ChEBI" id="CHEBI:74896"/>
        <dbReference type="ChEBI" id="CHEBI:83071"/>
        <dbReference type="EC" id="2.7.7.72"/>
    </reaction>
</comment>
<feature type="binding site" evidence="11">
    <location>
        <position position="116"/>
    </location>
    <ligand>
        <name>CTP</name>
        <dbReference type="ChEBI" id="CHEBI:37563"/>
    </ligand>
</feature>
<dbReference type="NCBIfam" id="NF009814">
    <property type="entry name" value="PRK13299.1"/>
    <property type="match status" value="1"/>
</dbReference>
<evidence type="ECO:0000259" key="12">
    <source>
        <dbReference type="Pfam" id="PF01743"/>
    </source>
</evidence>
<keyword evidence="3 11" id="KW-0819">tRNA processing</keyword>
<name>A0ABP3QYE8_9BACI</name>
<evidence type="ECO:0000256" key="9">
    <source>
        <dbReference type="ARBA" id="ARBA00022842"/>
    </source>
</evidence>
<dbReference type="Gene3D" id="1.10.3090.10">
    <property type="entry name" value="cca-adding enzyme, domain 2"/>
    <property type="match status" value="1"/>
</dbReference>
<keyword evidence="6 11" id="KW-0547">Nucleotide-binding</keyword>
<feature type="binding site" evidence="11">
    <location>
        <position position="159"/>
    </location>
    <ligand>
        <name>ATP</name>
        <dbReference type="ChEBI" id="CHEBI:30616"/>
    </ligand>
</feature>
<keyword evidence="4 11" id="KW-0548">Nucleotidyltransferase</keyword>
<evidence type="ECO:0000256" key="11">
    <source>
        <dbReference type="HAMAP-Rule" id="MF_01263"/>
    </source>
</evidence>
<evidence type="ECO:0000256" key="4">
    <source>
        <dbReference type="ARBA" id="ARBA00022695"/>
    </source>
</evidence>
<feature type="binding site" evidence="11">
    <location>
        <position position="165"/>
    </location>
    <ligand>
        <name>ATP</name>
        <dbReference type="ChEBI" id="CHEBI:30616"/>
    </ligand>
</feature>
<evidence type="ECO:0000256" key="5">
    <source>
        <dbReference type="ARBA" id="ARBA00022723"/>
    </source>
</evidence>
<feature type="domain" description="tRNA nucleotidyltransferase/poly(A) polymerase RNA and SrmB- binding" evidence="13">
    <location>
        <begin position="174"/>
        <end position="231"/>
    </location>
</feature>
<accession>A0ABP3QYE8</accession>
<comment type="cofactor">
    <cofactor evidence="1 11">
        <name>Mg(2+)</name>
        <dbReference type="ChEBI" id="CHEBI:18420"/>
    </cofactor>
</comment>
<dbReference type="HAMAP" id="MF_01263">
    <property type="entry name" value="CCA_bact_type3"/>
    <property type="match status" value="1"/>
</dbReference>
<feature type="binding site" evidence="11">
    <location>
        <position position="162"/>
    </location>
    <ligand>
        <name>ATP</name>
        <dbReference type="ChEBI" id="CHEBI:30616"/>
    </ligand>
</feature>
<comment type="miscellaneous">
    <text evidence="11">A single active site specifically recognizes both ATP and CTP and is responsible for their addition.</text>
</comment>
<feature type="binding site" evidence="11">
    <location>
        <position position="35"/>
    </location>
    <ligand>
        <name>ATP</name>
        <dbReference type="ChEBI" id="CHEBI:30616"/>
    </ligand>
</feature>
<evidence type="ECO:0000259" key="14">
    <source>
        <dbReference type="Pfam" id="PF13735"/>
    </source>
</evidence>
<keyword evidence="7 11" id="KW-0692">RNA repair</keyword>
<dbReference type="InterPro" id="IPR043519">
    <property type="entry name" value="NT_sf"/>
</dbReference>
<feature type="domain" description="Poly A polymerase head" evidence="12">
    <location>
        <begin position="27"/>
        <end position="146"/>
    </location>
</feature>
<evidence type="ECO:0000313" key="16">
    <source>
        <dbReference type="Proteomes" id="UP001500866"/>
    </source>
</evidence>
<feature type="domain" description="CCA-adding enzyme C-terminal" evidence="14">
    <location>
        <begin position="266"/>
        <end position="395"/>
    </location>
</feature>
<dbReference type="Gene3D" id="1.10.246.80">
    <property type="match status" value="1"/>
</dbReference>
<dbReference type="Proteomes" id="UP001500866">
    <property type="component" value="Unassembled WGS sequence"/>
</dbReference>
<proteinExistence type="inferred from homology"/>
<evidence type="ECO:0000256" key="10">
    <source>
        <dbReference type="ARBA" id="ARBA00022884"/>
    </source>
</evidence>
<feature type="binding site" evidence="11">
    <location>
        <position position="168"/>
    </location>
    <ligand>
        <name>ATP</name>
        <dbReference type="ChEBI" id="CHEBI:30616"/>
    </ligand>
</feature>
<comment type="subunit">
    <text evidence="11">Homodimer.</text>
</comment>
<feature type="binding site" evidence="11">
    <location>
        <position position="165"/>
    </location>
    <ligand>
        <name>CTP</name>
        <dbReference type="ChEBI" id="CHEBI:37563"/>
    </ligand>
</feature>
<feature type="binding site" evidence="11">
    <location>
        <position position="32"/>
    </location>
    <ligand>
        <name>CTP</name>
        <dbReference type="ChEBI" id="CHEBI:37563"/>
    </ligand>
</feature>
<evidence type="ECO:0000256" key="3">
    <source>
        <dbReference type="ARBA" id="ARBA00022694"/>
    </source>
</evidence>
<keyword evidence="5 11" id="KW-0479">Metal-binding</keyword>
<comment type="function">
    <text evidence="11">Catalyzes the addition and repair of the essential 3'-terminal CCA sequence in tRNAs without using a nucleic acid template. Adds these three nucleotides in the order of C, C, and A to the tRNA nucleotide-73, using CTP and ATP as substrates and producing inorganic pyrophosphate. tRNA 3'-terminal CCA addition is required both for tRNA processing and repair. Also involved in tRNA surveillance by mediating tandem CCA addition to generate a CCACCA at the 3' terminus of unstable tRNAs. While stable tRNAs receive only 3'-terminal CCA, unstable tRNAs are marked with CCACCA and rapidly degraded.</text>
</comment>
<dbReference type="EMBL" id="BAAADS010000010">
    <property type="protein sequence ID" value="GAA0599963.1"/>
    <property type="molecule type" value="Genomic_DNA"/>
</dbReference>
<feature type="binding site" evidence="11">
    <location>
        <position position="47"/>
    </location>
    <ligand>
        <name>Mg(2+)</name>
        <dbReference type="ChEBI" id="CHEBI:18420"/>
    </ligand>
</feature>
<dbReference type="Pfam" id="PF01743">
    <property type="entry name" value="PolyA_pol"/>
    <property type="match status" value="1"/>
</dbReference>
<dbReference type="SUPFAM" id="SSF81891">
    <property type="entry name" value="Poly A polymerase C-terminal region-like"/>
    <property type="match status" value="1"/>
</dbReference>
<dbReference type="InterPro" id="IPR002646">
    <property type="entry name" value="PolA_pol_head_dom"/>
</dbReference>
<keyword evidence="10 11" id="KW-0694">RNA-binding</keyword>
<dbReference type="PANTHER" id="PTHR46173">
    <property type="entry name" value="CCA TRNA NUCLEOTIDYLTRANSFERASE 1, MITOCHONDRIAL"/>
    <property type="match status" value="1"/>
</dbReference>
<feature type="binding site" evidence="11">
    <location>
        <position position="35"/>
    </location>
    <ligand>
        <name>CTP</name>
        <dbReference type="ChEBI" id="CHEBI:37563"/>
    </ligand>
</feature>
<evidence type="ECO:0000256" key="2">
    <source>
        <dbReference type="ARBA" id="ARBA00022679"/>
    </source>
</evidence>
<evidence type="ECO:0000259" key="13">
    <source>
        <dbReference type="Pfam" id="PF12627"/>
    </source>
</evidence>
<dbReference type="Pfam" id="PF13735">
    <property type="entry name" value="tRNA_NucTran2_2"/>
    <property type="match status" value="1"/>
</dbReference>
<comment type="similarity">
    <text evidence="11">Belongs to the tRNA nucleotidyltransferase/poly(A) polymerase family. Bacterial CCA-adding enzyme type 3 subfamily.</text>
</comment>
<organism evidence="15 16">
    <name type="scientific">Virgibacillus siamensis</name>
    <dbReference type="NCBI Taxonomy" id="480071"/>
    <lineage>
        <taxon>Bacteria</taxon>
        <taxon>Bacillati</taxon>
        <taxon>Bacillota</taxon>
        <taxon>Bacilli</taxon>
        <taxon>Bacillales</taxon>
        <taxon>Bacillaceae</taxon>
        <taxon>Virgibacillus</taxon>
    </lineage>
</organism>
<protein>
    <recommendedName>
        <fullName evidence="11">CCA-adding enzyme</fullName>
        <ecNumber evidence="11">2.7.7.72</ecNumber>
    </recommendedName>
    <alternativeName>
        <fullName evidence="11">CCA tRNA nucleotidyltransferase</fullName>
    </alternativeName>
    <alternativeName>
        <fullName evidence="11">tRNA CCA-pyrophosphorylase</fullName>
    </alternativeName>
    <alternativeName>
        <fullName evidence="11">tRNA adenylyl-/cytidylyl- transferase</fullName>
    </alternativeName>
    <alternativeName>
        <fullName evidence="11">tRNA nucleotidyltransferase</fullName>
    </alternativeName>
    <alternativeName>
        <fullName evidence="11">tRNA-NT</fullName>
    </alternativeName>
</protein>
<dbReference type="PANTHER" id="PTHR46173:SF1">
    <property type="entry name" value="CCA TRNA NUCLEOTIDYLTRANSFERASE 1, MITOCHONDRIAL"/>
    <property type="match status" value="1"/>
</dbReference>
<feature type="binding site" evidence="11">
    <location>
        <position position="32"/>
    </location>
    <ligand>
        <name>ATP</name>
        <dbReference type="ChEBI" id="CHEBI:30616"/>
    </ligand>
</feature>
<keyword evidence="8 11" id="KW-0067">ATP-binding</keyword>
<dbReference type="SUPFAM" id="SSF81301">
    <property type="entry name" value="Nucleotidyltransferase"/>
    <property type="match status" value="1"/>
</dbReference>
<dbReference type="InterPro" id="IPR032828">
    <property type="entry name" value="PolyA_RNA-bd"/>
</dbReference>
<comment type="caution">
    <text evidence="15">The sequence shown here is derived from an EMBL/GenBank/DDBJ whole genome shotgun (WGS) entry which is preliminary data.</text>
</comment>
<feature type="binding site" evidence="11">
    <location>
        <position position="45"/>
    </location>
    <ligand>
        <name>Mg(2+)</name>
        <dbReference type="ChEBI" id="CHEBI:18420"/>
    </ligand>
</feature>
<keyword evidence="9 11" id="KW-0460">Magnesium</keyword>
<feature type="binding site" evidence="11">
    <location>
        <position position="162"/>
    </location>
    <ligand>
        <name>CTP</name>
        <dbReference type="ChEBI" id="CHEBI:37563"/>
    </ligand>
</feature>
<dbReference type="InterPro" id="IPR032810">
    <property type="entry name" value="CCA-adding_enz_C"/>
</dbReference>
<evidence type="ECO:0000256" key="8">
    <source>
        <dbReference type="ARBA" id="ARBA00022840"/>
    </source>
</evidence>
<evidence type="ECO:0000256" key="1">
    <source>
        <dbReference type="ARBA" id="ARBA00001946"/>
    </source>
</evidence>
<evidence type="ECO:0000313" key="15">
    <source>
        <dbReference type="EMBL" id="GAA0599963.1"/>
    </source>
</evidence>
<feature type="binding site" evidence="11">
    <location>
        <position position="168"/>
    </location>
    <ligand>
        <name>CTP</name>
        <dbReference type="ChEBI" id="CHEBI:37563"/>
    </ligand>
</feature>
<dbReference type="InterPro" id="IPR050264">
    <property type="entry name" value="Bact_CCA-adding_enz_type3_sf"/>
</dbReference>
<feature type="binding site" evidence="11">
    <location>
        <position position="116"/>
    </location>
    <ligand>
        <name>ATP</name>
        <dbReference type="ChEBI" id="CHEBI:30616"/>
    </ligand>
</feature>